<dbReference type="Proteomes" id="UP000014071">
    <property type="component" value="Unassembled WGS sequence"/>
</dbReference>
<dbReference type="GeneID" id="24107385"/>
<accession>R9P0A8</accession>
<feature type="region of interest" description="Disordered" evidence="1">
    <location>
        <begin position="1"/>
        <end position="28"/>
    </location>
</feature>
<name>R9P0A8_PSEHS</name>
<sequence length="122" mass="14064">MEMVWRERGKQRCRSKDQLAKRHEKKRDEKVVADALTEAEAERIFGGTHARSHLLQSLLALDARHRATQFNPSTRYVKVRQMAASWTEASFDRPVFPQSIGRSVKVEILSDCEHHDDPKGPL</sequence>
<protein>
    <submittedName>
        <fullName evidence="2">Uncharacterized protein</fullName>
    </submittedName>
</protein>
<dbReference type="HOGENOM" id="CLU_2027767_0_0_1"/>
<evidence type="ECO:0000256" key="1">
    <source>
        <dbReference type="SAM" id="MobiDB-lite"/>
    </source>
</evidence>
<reference evidence="3" key="1">
    <citation type="journal article" date="2013" name="Genome Announc.">
        <title>Draft genome sequence of the basidiomycetous yeast-like fungus Pseudozyma hubeiensis SY62, which produces an abundant amount of the biosurfactant mannosylerythritol lipids.</title>
        <authorList>
            <person name="Konishi M."/>
            <person name="Hatada Y."/>
            <person name="Horiuchi J."/>
        </authorList>
    </citation>
    <scope>NUCLEOTIDE SEQUENCE [LARGE SCALE GENOMIC DNA]</scope>
    <source>
        <strain evidence="3">SY62</strain>
    </source>
</reference>
<dbReference type="EMBL" id="DF238784">
    <property type="protein sequence ID" value="GAC94519.1"/>
    <property type="molecule type" value="Genomic_DNA"/>
</dbReference>
<dbReference type="AlphaFoldDB" id="R9P0A8"/>
<keyword evidence="3" id="KW-1185">Reference proteome</keyword>
<organism evidence="2 3">
    <name type="scientific">Pseudozyma hubeiensis (strain SY62)</name>
    <name type="common">Yeast</name>
    <dbReference type="NCBI Taxonomy" id="1305764"/>
    <lineage>
        <taxon>Eukaryota</taxon>
        <taxon>Fungi</taxon>
        <taxon>Dikarya</taxon>
        <taxon>Basidiomycota</taxon>
        <taxon>Ustilaginomycotina</taxon>
        <taxon>Ustilaginomycetes</taxon>
        <taxon>Ustilaginales</taxon>
        <taxon>Ustilaginaceae</taxon>
        <taxon>Pseudozyma</taxon>
    </lineage>
</organism>
<evidence type="ECO:0000313" key="3">
    <source>
        <dbReference type="Proteomes" id="UP000014071"/>
    </source>
</evidence>
<gene>
    <name evidence="2" type="ORF">PHSY_002091</name>
</gene>
<proteinExistence type="predicted"/>
<evidence type="ECO:0000313" key="2">
    <source>
        <dbReference type="EMBL" id="GAC94519.1"/>
    </source>
</evidence>
<dbReference type="RefSeq" id="XP_012188106.1">
    <property type="nucleotide sequence ID" value="XM_012332716.1"/>
</dbReference>